<dbReference type="Proteomes" id="UP000583929">
    <property type="component" value="Unassembled WGS sequence"/>
</dbReference>
<organism evidence="2 3">
    <name type="scientific">Cannabis sativa</name>
    <name type="common">Hemp</name>
    <name type="synonym">Marijuana</name>
    <dbReference type="NCBI Taxonomy" id="3483"/>
    <lineage>
        <taxon>Eukaryota</taxon>
        <taxon>Viridiplantae</taxon>
        <taxon>Streptophyta</taxon>
        <taxon>Embryophyta</taxon>
        <taxon>Tracheophyta</taxon>
        <taxon>Spermatophyta</taxon>
        <taxon>Magnoliopsida</taxon>
        <taxon>eudicotyledons</taxon>
        <taxon>Gunneridae</taxon>
        <taxon>Pentapetalae</taxon>
        <taxon>rosids</taxon>
        <taxon>fabids</taxon>
        <taxon>Rosales</taxon>
        <taxon>Cannabaceae</taxon>
        <taxon>Cannabis</taxon>
    </lineage>
</organism>
<proteinExistence type="predicted"/>
<evidence type="ECO:0000256" key="1">
    <source>
        <dbReference type="SAM" id="MobiDB-lite"/>
    </source>
</evidence>
<keyword evidence="3" id="KW-1185">Reference proteome</keyword>
<feature type="region of interest" description="Disordered" evidence="1">
    <location>
        <begin position="271"/>
        <end position="300"/>
    </location>
</feature>
<comment type="caution">
    <text evidence="2">The sequence shown here is derived from an EMBL/GenBank/DDBJ whole genome shotgun (WGS) entry which is preliminary data.</text>
</comment>
<accession>A0A7J6I8D0</accession>
<name>A0A7J6I8D0_CANSA</name>
<dbReference type="AlphaFoldDB" id="A0A7J6I8D0"/>
<evidence type="ECO:0000313" key="3">
    <source>
        <dbReference type="Proteomes" id="UP000583929"/>
    </source>
</evidence>
<evidence type="ECO:0000313" key="2">
    <source>
        <dbReference type="EMBL" id="KAF4403269.1"/>
    </source>
</evidence>
<sequence>MIATYPPNSPSVQVSNRLPFAPITSPMMPPSYSTIVSPNSTAALQPSSQHSKGKTILISEDEPENVNPNKQFKRQIDSESLRNVLKRCRSNSIHIQSASSAPTGESALLDVISTYFQSIFSTQGDDDNAIDSILDWDLTAVNANFGQADVDRILSIPLSLFPTDDALIWNGTNSGNYTVKAKEVWRLSHLTLDFKLPAMSTTEEFLLYASAHTSTFEFEQFLTLCWSIWFERNAEYHGKLPKSPAAILAFATAYLDKYQSIHATPSIVSSATAPTATPAGAEICARKRKKERGGEEEREK</sequence>
<gene>
    <name evidence="2" type="ORF">G4B88_007915</name>
</gene>
<dbReference type="EMBL" id="JAATIQ010000004">
    <property type="protein sequence ID" value="KAF4403269.1"/>
    <property type="molecule type" value="Genomic_DNA"/>
</dbReference>
<protein>
    <submittedName>
        <fullName evidence="2">Uncharacterized protein</fullName>
    </submittedName>
</protein>
<feature type="compositionally biased region" description="Low complexity" evidence="1">
    <location>
        <begin position="271"/>
        <end position="281"/>
    </location>
</feature>
<reference evidence="2 3" key="1">
    <citation type="journal article" date="2020" name="bioRxiv">
        <title>Sequence and annotation of 42 cannabis genomes reveals extensive copy number variation in cannabinoid synthesis and pathogen resistance genes.</title>
        <authorList>
            <person name="Mckernan K.J."/>
            <person name="Helbert Y."/>
            <person name="Kane L.T."/>
            <person name="Ebling H."/>
            <person name="Zhang L."/>
            <person name="Liu B."/>
            <person name="Eaton Z."/>
            <person name="Mclaughlin S."/>
            <person name="Kingan S."/>
            <person name="Baybayan P."/>
            <person name="Concepcion G."/>
            <person name="Jordan M."/>
            <person name="Riva A."/>
            <person name="Barbazuk W."/>
            <person name="Harkins T."/>
        </authorList>
    </citation>
    <scope>NUCLEOTIDE SEQUENCE [LARGE SCALE GENOMIC DNA]</scope>
    <source>
        <strain evidence="3">cv. Jamaican Lion 4</strain>
        <tissue evidence="2">Leaf</tissue>
    </source>
</reference>